<dbReference type="PATRIC" id="fig|1075402.3.peg.2722"/>
<proteinExistence type="predicted"/>
<keyword evidence="2" id="KW-0732">Signal</keyword>
<feature type="region of interest" description="Disordered" evidence="1">
    <location>
        <begin position="23"/>
        <end position="112"/>
    </location>
</feature>
<dbReference type="AlphaFoldDB" id="A0A1E7KHG0"/>
<protein>
    <recommendedName>
        <fullName evidence="5">DUF3558 domain-containing protein</fullName>
    </recommendedName>
</protein>
<evidence type="ECO:0008006" key="5">
    <source>
        <dbReference type="Google" id="ProtNLM"/>
    </source>
</evidence>
<evidence type="ECO:0000313" key="4">
    <source>
        <dbReference type="Proteomes" id="UP000176101"/>
    </source>
</evidence>
<comment type="caution">
    <text evidence="3">The sequence shown here is derived from an EMBL/GenBank/DDBJ whole genome shotgun (WGS) entry which is preliminary data.</text>
</comment>
<dbReference type="EMBL" id="LJGU01000121">
    <property type="protein sequence ID" value="OEV03355.1"/>
    <property type="molecule type" value="Genomic_DNA"/>
</dbReference>
<organism evidence="3 4">
    <name type="scientific">Streptomyces oceani</name>
    <dbReference type="NCBI Taxonomy" id="1075402"/>
    <lineage>
        <taxon>Bacteria</taxon>
        <taxon>Bacillati</taxon>
        <taxon>Actinomycetota</taxon>
        <taxon>Actinomycetes</taxon>
        <taxon>Kitasatosporales</taxon>
        <taxon>Streptomycetaceae</taxon>
        <taxon>Streptomyces</taxon>
    </lineage>
</organism>
<feature type="region of interest" description="Disordered" evidence="1">
    <location>
        <begin position="142"/>
        <end position="248"/>
    </location>
</feature>
<accession>A0A1E7KHG0</accession>
<dbReference type="PROSITE" id="PS51257">
    <property type="entry name" value="PROKAR_LIPOPROTEIN"/>
    <property type="match status" value="1"/>
</dbReference>
<feature type="signal peptide" evidence="2">
    <location>
        <begin position="1"/>
        <end position="31"/>
    </location>
</feature>
<feature type="chain" id="PRO_5038609261" description="DUF3558 domain-containing protein" evidence="2">
    <location>
        <begin position="32"/>
        <end position="324"/>
    </location>
</feature>
<sequence length="324" mass="33379">MQRRARMFVTSATLVTALVGGLSACTGSSGAGGDSGDPKPGDSSATPASAPSGKYRTLPEPCGAVSVDTLEKMLPGETADSQDDDPGSITDPPPEASPSPYEGEASVTYDTDRRAGCTWKSTTSKGSHHLSIDFERVVSYDPDISDDEQSEALYAKRAEKAGVDPSAEPSELPSDSPSPSSSSSSSSDSSDSPKSSETSGSSGSQKSSEDTESSKGDRKSGDTGQRSGETPQTVPPSPGTSASTLAARTLDDVGDAAFIDDELTTTGSGVATRRDVQLTCRTANVLVTVKYSESAGDGHRAPDSAELQEQTEDLAQQLVDTFDD</sequence>
<evidence type="ECO:0000256" key="2">
    <source>
        <dbReference type="SAM" id="SignalP"/>
    </source>
</evidence>
<evidence type="ECO:0000313" key="3">
    <source>
        <dbReference type="EMBL" id="OEV03355.1"/>
    </source>
</evidence>
<name>A0A1E7KHG0_9ACTN</name>
<feature type="compositionally biased region" description="Low complexity" evidence="1">
    <location>
        <begin position="164"/>
        <end position="206"/>
    </location>
</feature>
<feature type="compositionally biased region" description="Basic and acidic residues" evidence="1">
    <location>
        <begin position="207"/>
        <end position="221"/>
    </location>
</feature>
<dbReference type="Proteomes" id="UP000176101">
    <property type="component" value="Unassembled WGS sequence"/>
</dbReference>
<keyword evidence="4" id="KW-1185">Reference proteome</keyword>
<reference evidence="3 4" key="1">
    <citation type="journal article" date="2016" name="Front. Microbiol.">
        <title>Comparative Genomics Analysis of Streptomyces Species Reveals Their Adaptation to the Marine Environment and Their Diversity at the Genomic Level.</title>
        <authorList>
            <person name="Tian X."/>
            <person name="Zhang Z."/>
            <person name="Yang T."/>
            <person name="Chen M."/>
            <person name="Li J."/>
            <person name="Chen F."/>
            <person name="Yang J."/>
            <person name="Li W."/>
            <person name="Zhang B."/>
            <person name="Zhang Z."/>
            <person name="Wu J."/>
            <person name="Zhang C."/>
            <person name="Long L."/>
            <person name="Xiao J."/>
        </authorList>
    </citation>
    <scope>NUCLEOTIDE SEQUENCE [LARGE SCALE GENOMIC DNA]</scope>
    <source>
        <strain evidence="3 4">SCSIO 02100</strain>
    </source>
</reference>
<evidence type="ECO:0000256" key="1">
    <source>
        <dbReference type="SAM" id="MobiDB-lite"/>
    </source>
</evidence>
<gene>
    <name evidence="3" type="ORF">AN216_12545</name>
</gene>
<dbReference type="STRING" id="1075402.AN216_12545"/>
<feature type="compositionally biased region" description="Polar residues" evidence="1">
    <location>
        <begin position="222"/>
        <end position="232"/>
    </location>
</feature>